<accession>X1P735</accession>
<dbReference type="GO" id="GO:0006429">
    <property type="term" value="P:leucyl-tRNA aminoacylation"/>
    <property type="evidence" value="ECO:0007669"/>
    <property type="project" value="InterPro"/>
</dbReference>
<evidence type="ECO:0000256" key="2">
    <source>
        <dbReference type="ARBA" id="ARBA00013164"/>
    </source>
</evidence>
<proteinExistence type="inferred from homology"/>
<dbReference type="GO" id="GO:0005524">
    <property type="term" value="F:ATP binding"/>
    <property type="evidence" value="ECO:0007669"/>
    <property type="project" value="UniProtKB-KW"/>
</dbReference>
<dbReference type="GO" id="GO:0004823">
    <property type="term" value="F:leucine-tRNA ligase activity"/>
    <property type="evidence" value="ECO:0007669"/>
    <property type="project" value="UniProtKB-EC"/>
</dbReference>
<keyword evidence="4" id="KW-0547">Nucleotide-binding</keyword>
<keyword evidence="5" id="KW-0067">ATP-binding</keyword>
<gene>
    <name evidence="9" type="ORF">S06H3_58089</name>
</gene>
<protein>
    <recommendedName>
        <fullName evidence="2">leucine--tRNA ligase</fullName>
        <ecNumber evidence="2">6.1.1.4</ecNumber>
    </recommendedName>
</protein>
<dbReference type="PANTHER" id="PTHR43740:SF2">
    <property type="entry name" value="LEUCINE--TRNA LIGASE, MITOCHONDRIAL"/>
    <property type="match status" value="1"/>
</dbReference>
<dbReference type="PANTHER" id="PTHR43740">
    <property type="entry name" value="LEUCYL-TRNA SYNTHETASE"/>
    <property type="match status" value="1"/>
</dbReference>
<evidence type="ECO:0000313" key="9">
    <source>
        <dbReference type="EMBL" id="GAI52107.1"/>
    </source>
</evidence>
<evidence type="ECO:0000256" key="7">
    <source>
        <dbReference type="ARBA" id="ARBA00023146"/>
    </source>
</evidence>
<dbReference type="Gene3D" id="3.40.50.620">
    <property type="entry name" value="HUPs"/>
    <property type="match status" value="1"/>
</dbReference>
<evidence type="ECO:0000256" key="3">
    <source>
        <dbReference type="ARBA" id="ARBA00022598"/>
    </source>
</evidence>
<comment type="similarity">
    <text evidence="1">Belongs to the class-I aminoacyl-tRNA synthetase family.</text>
</comment>
<keyword evidence="3" id="KW-0436">Ligase</keyword>
<dbReference type="InterPro" id="IPR015413">
    <property type="entry name" value="Methionyl/Leucyl_tRNA_Synth"/>
</dbReference>
<evidence type="ECO:0000256" key="6">
    <source>
        <dbReference type="ARBA" id="ARBA00022917"/>
    </source>
</evidence>
<dbReference type="Pfam" id="PF09334">
    <property type="entry name" value="tRNA-synt_1g"/>
    <property type="match status" value="1"/>
</dbReference>
<comment type="caution">
    <text evidence="9">The sequence shown here is derived from an EMBL/GenBank/DDBJ whole genome shotgun (WGS) entry which is preliminary data.</text>
</comment>
<dbReference type="GO" id="GO:0005829">
    <property type="term" value="C:cytosol"/>
    <property type="evidence" value="ECO:0007669"/>
    <property type="project" value="TreeGrafter"/>
</dbReference>
<name>X1P735_9ZZZZ</name>
<evidence type="ECO:0000256" key="5">
    <source>
        <dbReference type="ARBA" id="ARBA00022840"/>
    </source>
</evidence>
<dbReference type="EMBL" id="BARV01037568">
    <property type="protein sequence ID" value="GAI52107.1"/>
    <property type="molecule type" value="Genomic_DNA"/>
</dbReference>
<reference evidence="9" key="1">
    <citation type="journal article" date="2014" name="Front. Microbiol.">
        <title>High frequency of phylogenetically diverse reductive dehalogenase-homologous genes in deep subseafloor sedimentary metagenomes.</title>
        <authorList>
            <person name="Kawai M."/>
            <person name="Futagami T."/>
            <person name="Toyoda A."/>
            <person name="Takaki Y."/>
            <person name="Nishi S."/>
            <person name="Hori S."/>
            <person name="Arai W."/>
            <person name="Tsubouchi T."/>
            <person name="Morono Y."/>
            <person name="Uchiyama I."/>
            <person name="Ito T."/>
            <person name="Fujiyama A."/>
            <person name="Inagaki F."/>
            <person name="Takami H."/>
        </authorList>
    </citation>
    <scope>NUCLEOTIDE SEQUENCE</scope>
    <source>
        <strain evidence="9">Expedition CK06-06</strain>
    </source>
</reference>
<dbReference type="AlphaFoldDB" id="X1P735"/>
<evidence type="ECO:0000256" key="1">
    <source>
        <dbReference type="ARBA" id="ARBA00005594"/>
    </source>
</evidence>
<dbReference type="InterPro" id="IPR002302">
    <property type="entry name" value="Leu-tRNA-ligase"/>
</dbReference>
<evidence type="ECO:0000256" key="4">
    <source>
        <dbReference type="ARBA" id="ARBA00022741"/>
    </source>
</evidence>
<keyword evidence="7" id="KW-0030">Aminoacyl-tRNA synthetase</keyword>
<dbReference type="EC" id="6.1.1.4" evidence="2"/>
<dbReference type="SUPFAM" id="SSF52374">
    <property type="entry name" value="Nucleotidylyl transferase"/>
    <property type="match status" value="1"/>
</dbReference>
<keyword evidence="6" id="KW-0648">Protein biosynthesis</keyword>
<evidence type="ECO:0000259" key="8">
    <source>
        <dbReference type="Pfam" id="PF09334"/>
    </source>
</evidence>
<dbReference type="InterPro" id="IPR014729">
    <property type="entry name" value="Rossmann-like_a/b/a_fold"/>
</dbReference>
<organism evidence="9">
    <name type="scientific">marine sediment metagenome</name>
    <dbReference type="NCBI Taxonomy" id="412755"/>
    <lineage>
        <taxon>unclassified sequences</taxon>
        <taxon>metagenomes</taxon>
        <taxon>ecological metagenomes</taxon>
    </lineage>
</organism>
<feature type="domain" description="Methionyl/Leucyl tRNA synthetase" evidence="8">
    <location>
        <begin position="39"/>
        <end position="101"/>
    </location>
</feature>
<sequence>MIAKYNPQEIEKKWQQRWAEDKLYEVTEDSTKPKWYALTMFPYTSGDLHIGHWYAMAPSDVRARFKRMQGYNVLHPMGFDAFGLPAENAAIKQGVHPFTWTAQKIPRRTHKGIHSVGLPLGWSRAPRAGSINKLLTILQRGFTGRFEFSVFR</sequence>